<name>A0A375JF33_9BURK</name>
<dbReference type="InterPro" id="IPR038215">
    <property type="entry name" value="TN5-like_N_sf"/>
</dbReference>
<protein>
    <recommendedName>
        <fullName evidence="1">Transposase Tn5-like N-terminal domain-containing protein</fullName>
    </recommendedName>
</protein>
<reference evidence="2 3" key="1">
    <citation type="submission" date="2018-01" db="EMBL/GenBank/DDBJ databases">
        <authorList>
            <person name="Gaut B.S."/>
            <person name="Morton B.R."/>
            <person name="Clegg M.T."/>
            <person name="Duvall M.R."/>
        </authorList>
    </citation>
    <scope>NUCLEOTIDE SEQUENCE [LARGE SCALE GENOMIC DNA]</scope>
    <source>
        <strain evidence="2">Cupriavidus taiwanensis cmp 52</strain>
    </source>
</reference>
<dbReference type="InterPro" id="IPR014735">
    <property type="entry name" value="Transposase_Tn5-like_N"/>
</dbReference>
<gene>
    <name evidence="2" type="ORF">CBM2634_U20018</name>
</gene>
<dbReference type="Gene3D" id="3.90.350.10">
    <property type="entry name" value="Transposase Inhibitor Protein From Tn5, Chain A, domain 1"/>
    <property type="match status" value="1"/>
</dbReference>
<sequence>MAIGNDTENWASEEFAAANLGDARLSYRLVALARQLSTSPHTSLPQALSPAELKAAYRFFGNDQVDTDGVLAPHIAQTPHRLDQIPVVLAIQDTTEFNLTHLPATEGLGRGNGGNERGFLMHSLLAVSPEGLPLGVLGIKTSARPEGTEGSAARRKSRPIHEKESIKWIEGLAHLSALKSAL</sequence>
<dbReference type="PANTHER" id="PTHR37319">
    <property type="entry name" value="TRANSPOSASE"/>
    <property type="match status" value="1"/>
</dbReference>
<dbReference type="Pfam" id="PF14706">
    <property type="entry name" value="Tnp_DNA_bind"/>
    <property type="match status" value="1"/>
</dbReference>
<dbReference type="Proteomes" id="UP000256805">
    <property type="component" value="Unassembled WGS sequence"/>
</dbReference>
<evidence type="ECO:0000313" key="3">
    <source>
        <dbReference type="Proteomes" id="UP000256805"/>
    </source>
</evidence>
<dbReference type="RefSeq" id="WP_258874809.1">
    <property type="nucleotide sequence ID" value="NZ_OVTA01000083.1"/>
</dbReference>
<dbReference type="Gene3D" id="1.10.246.40">
    <property type="entry name" value="Tn5 transposase, domain 1"/>
    <property type="match status" value="1"/>
</dbReference>
<organism evidence="2 3">
    <name type="scientific">Cupriavidus taiwanensis</name>
    <dbReference type="NCBI Taxonomy" id="164546"/>
    <lineage>
        <taxon>Bacteria</taxon>
        <taxon>Pseudomonadati</taxon>
        <taxon>Pseudomonadota</taxon>
        <taxon>Betaproteobacteria</taxon>
        <taxon>Burkholderiales</taxon>
        <taxon>Burkholderiaceae</taxon>
        <taxon>Cupriavidus</taxon>
    </lineage>
</organism>
<dbReference type="SUPFAM" id="SSF53098">
    <property type="entry name" value="Ribonuclease H-like"/>
    <property type="match status" value="1"/>
</dbReference>
<dbReference type="InterPro" id="IPR047768">
    <property type="entry name" value="Tn5p-like"/>
</dbReference>
<evidence type="ECO:0000259" key="1">
    <source>
        <dbReference type="Pfam" id="PF14706"/>
    </source>
</evidence>
<proteinExistence type="predicted"/>
<dbReference type="PANTHER" id="PTHR37319:SF1">
    <property type="entry name" value="TRANSPOSASE TN5 DIMERISATION DOMAIN-CONTAINING PROTEIN"/>
    <property type="match status" value="1"/>
</dbReference>
<dbReference type="AlphaFoldDB" id="A0A375JF33"/>
<evidence type="ECO:0000313" key="2">
    <source>
        <dbReference type="EMBL" id="SPS02613.1"/>
    </source>
</evidence>
<feature type="domain" description="Transposase Tn5-like N-terminal" evidence="1">
    <location>
        <begin position="8"/>
        <end position="65"/>
    </location>
</feature>
<dbReference type="InterPro" id="IPR012337">
    <property type="entry name" value="RNaseH-like_sf"/>
</dbReference>
<accession>A0A375JF33</accession>
<dbReference type="EMBL" id="OVTA01000083">
    <property type="protein sequence ID" value="SPS02613.1"/>
    <property type="molecule type" value="Genomic_DNA"/>
</dbReference>